<dbReference type="SUPFAM" id="SSF49562">
    <property type="entry name" value="C2 domain (Calcium/lipid-binding domain, CaLB)"/>
    <property type="match status" value="1"/>
</dbReference>
<feature type="domain" description="C2" evidence="1">
    <location>
        <begin position="227"/>
        <end position="344"/>
    </location>
</feature>
<keyword evidence="3" id="KW-1185">Reference proteome</keyword>
<dbReference type="PANTHER" id="PTHR10774">
    <property type="entry name" value="EXTENDED SYNAPTOTAGMIN-RELATED"/>
    <property type="match status" value="1"/>
</dbReference>
<dbReference type="Proteomes" id="UP001231189">
    <property type="component" value="Unassembled WGS sequence"/>
</dbReference>
<dbReference type="AlphaFoldDB" id="A0AAD8QZP2"/>
<dbReference type="InterPro" id="IPR035892">
    <property type="entry name" value="C2_domain_sf"/>
</dbReference>
<sequence length="599" mass="66473">MVMSTTTTEANLSAISESLVELNMMLGCIAVRRDQMLVDLKKMTVPLAPTTTTTPTSVPVRVLGQHTAKSSSPTLFSANQVVGAGVPSVDAVLASTMPTSQYDTNMAAEVLTHIGGLSLFQELCVDVSDAMVELLPGYVVWDYEIADQVLTHVGSSSLFIEIDMDTHNELEGKIDKPTTWEARAKKKYRLMAIGGSLTATPGVLDMIDDSVHSIVNDMLQWTHMFVVPLDVNVDTSELELKREGKLVVTVIQATSLKDKESTSKSDLYVILYVRPMLKLKIKVIDNNLSREWNETFELLVKYKETQSFTFEGYDEDNLQQDKRLGVPKLAVNNIQPETPIEITLNLMQPLDSLKIKDYREERLQALENKAVDKRKRVNDATVIGSTMVALGGATSLVFPCQRLNSALNVGLAKALEDASEKLVLSFSCTCIGARPLILSNSSLKANAEWGYAFFFCKLRYAESKIQFLVWLSKYELMPWDPGDKQNKVLCASSTQPIGAPDLQTPWDPGIVTIHSATLLYLSRLNYKLELDAVEPARHCFGASNVFWGRYCHARYLWRYKSGRHGAWAGDHGPEVSVDGNKRRSCTGRRASNQCLDIGT</sequence>
<dbReference type="Pfam" id="PF00168">
    <property type="entry name" value="C2"/>
    <property type="match status" value="1"/>
</dbReference>
<evidence type="ECO:0000313" key="2">
    <source>
        <dbReference type="EMBL" id="KAK1612075.1"/>
    </source>
</evidence>
<dbReference type="PANTHER" id="PTHR10774:SF190">
    <property type="entry name" value="C2 CALCIUM_LIPID-BINDING ENDONUCLEASE_EXONUCLEASE_PHOSPHATASE-RELATED"/>
    <property type="match status" value="1"/>
</dbReference>
<gene>
    <name evidence="2" type="ORF">QYE76_035748</name>
</gene>
<dbReference type="GO" id="GO:0005783">
    <property type="term" value="C:endoplasmic reticulum"/>
    <property type="evidence" value="ECO:0007669"/>
    <property type="project" value="TreeGrafter"/>
</dbReference>
<dbReference type="InterPro" id="IPR045050">
    <property type="entry name" value="Synaptotagmin_plant"/>
</dbReference>
<reference evidence="2" key="1">
    <citation type="submission" date="2023-07" db="EMBL/GenBank/DDBJ databases">
        <title>A chromosome-level genome assembly of Lolium multiflorum.</title>
        <authorList>
            <person name="Chen Y."/>
            <person name="Copetti D."/>
            <person name="Kolliker R."/>
            <person name="Studer B."/>
        </authorList>
    </citation>
    <scope>NUCLEOTIDE SEQUENCE</scope>
    <source>
        <strain evidence="2">02402/16</strain>
        <tissue evidence="2">Leaf</tissue>
    </source>
</reference>
<dbReference type="EMBL" id="JAUUTY010000007">
    <property type="protein sequence ID" value="KAK1612075.1"/>
    <property type="molecule type" value="Genomic_DNA"/>
</dbReference>
<evidence type="ECO:0000259" key="1">
    <source>
        <dbReference type="PROSITE" id="PS50004"/>
    </source>
</evidence>
<proteinExistence type="predicted"/>
<protein>
    <recommendedName>
        <fullName evidence="1">C2 domain-containing protein</fullName>
    </recommendedName>
</protein>
<dbReference type="CDD" id="cd00030">
    <property type="entry name" value="C2"/>
    <property type="match status" value="1"/>
</dbReference>
<evidence type="ECO:0000313" key="3">
    <source>
        <dbReference type="Proteomes" id="UP001231189"/>
    </source>
</evidence>
<accession>A0AAD8QZP2</accession>
<dbReference type="GO" id="GO:0008289">
    <property type="term" value="F:lipid binding"/>
    <property type="evidence" value="ECO:0007669"/>
    <property type="project" value="InterPro"/>
</dbReference>
<name>A0AAD8QZP2_LOLMU</name>
<comment type="caution">
    <text evidence="2">The sequence shown here is derived from an EMBL/GenBank/DDBJ whole genome shotgun (WGS) entry which is preliminary data.</text>
</comment>
<dbReference type="PROSITE" id="PS50004">
    <property type="entry name" value="C2"/>
    <property type="match status" value="1"/>
</dbReference>
<organism evidence="2 3">
    <name type="scientific">Lolium multiflorum</name>
    <name type="common">Italian ryegrass</name>
    <name type="synonym">Lolium perenne subsp. multiflorum</name>
    <dbReference type="NCBI Taxonomy" id="4521"/>
    <lineage>
        <taxon>Eukaryota</taxon>
        <taxon>Viridiplantae</taxon>
        <taxon>Streptophyta</taxon>
        <taxon>Embryophyta</taxon>
        <taxon>Tracheophyta</taxon>
        <taxon>Spermatophyta</taxon>
        <taxon>Magnoliopsida</taxon>
        <taxon>Liliopsida</taxon>
        <taxon>Poales</taxon>
        <taxon>Poaceae</taxon>
        <taxon>BOP clade</taxon>
        <taxon>Pooideae</taxon>
        <taxon>Poodae</taxon>
        <taxon>Poeae</taxon>
        <taxon>Poeae Chloroplast Group 2 (Poeae type)</taxon>
        <taxon>Loliodinae</taxon>
        <taxon>Loliinae</taxon>
        <taxon>Lolium</taxon>
    </lineage>
</organism>
<dbReference type="Gene3D" id="2.60.40.150">
    <property type="entry name" value="C2 domain"/>
    <property type="match status" value="1"/>
</dbReference>
<dbReference type="SMART" id="SM00239">
    <property type="entry name" value="C2"/>
    <property type="match status" value="1"/>
</dbReference>
<dbReference type="InterPro" id="IPR000008">
    <property type="entry name" value="C2_dom"/>
</dbReference>